<evidence type="ECO:0000313" key="2">
    <source>
        <dbReference type="Proteomes" id="UP000266506"/>
    </source>
</evidence>
<keyword evidence="2" id="KW-1185">Reference proteome</keyword>
<dbReference type="EMBL" id="QXEV01000046">
    <property type="protein sequence ID" value="RIA64698.1"/>
    <property type="molecule type" value="Genomic_DNA"/>
</dbReference>
<dbReference type="RefSeq" id="WP_119017040.1">
    <property type="nucleotide sequence ID" value="NZ_QXEV01000046.1"/>
</dbReference>
<evidence type="ECO:0008006" key="3">
    <source>
        <dbReference type="Google" id="ProtNLM"/>
    </source>
</evidence>
<reference evidence="1 2" key="1">
    <citation type="submission" date="2018-08" db="EMBL/GenBank/DDBJ databases">
        <title>Genomic Encyclopedia of Archaeal and Bacterial Type Strains, Phase II (KMG-II): from individual species to whole genera.</title>
        <authorList>
            <person name="Goeker M."/>
        </authorList>
    </citation>
    <scope>NUCLEOTIDE SEQUENCE [LARGE SCALE GENOMIC DNA]</scope>
    <source>
        <strain evidence="1 2">ATCC 27112</strain>
    </source>
</reference>
<gene>
    <name evidence="1" type="ORF">EI71_02006</name>
</gene>
<dbReference type="InParanoid" id="A0A397QUE9"/>
<evidence type="ECO:0000313" key="1">
    <source>
        <dbReference type="EMBL" id="RIA64698.1"/>
    </source>
</evidence>
<dbReference type="AlphaFoldDB" id="A0A397QUE9"/>
<proteinExistence type="predicted"/>
<sequence>MENITCVGDLSNKIMENIEGEWSTYFFKASNRKYKVKKLNILDEAVKGIRYEAIEKYNEKLNASLGLVEYGSFDDTHMLKALSLKDESIELMYELFISTILGTNPKTTDIETPLLDRDADGYIMMKNLEEEGNIPLILGFKNKPVAKRKAKVFQEFEEGYLEVNSDSFITFSDKIDFIIYGDTLYSLDYKFEKIFFVGDFNRLKVLNILENIEKTGRITPSGMFSLRNSKLKRQMLKYDSETFNLITEKNIDILNNYGDFNLNGNQLAFEGDFNAKIMIKLFTNRLFFSDGKAWVGKKEELEKPIEEVKFED</sequence>
<organism evidence="1 2">
    <name type="scientific">Anaeroplasma bactoclasticum</name>
    <dbReference type="NCBI Taxonomy" id="2088"/>
    <lineage>
        <taxon>Bacteria</taxon>
        <taxon>Bacillati</taxon>
        <taxon>Mycoplasmatota</taxon>
        <taxon>Mollicutes</taxon>
        <taxon>Anaeroplasmatales</taxon>
        <taxon>Anaeroplasmataceae</taxon>
        <taxon>Anaeroplasma</taxon>
    </lineage>
</organism>
<name>A0A397QUE9_9MOLU</name>
<accession>A0A397QUE9</accession>
<protein>
    <recommendedName>
        <fullName evidence="3">DUF4868 domain-containing protein</fullName>
    </recommendedName>
</protein>
<dbReference type="Proteomes" id="UP000266506">
    <property type="component" value="Unassembled WGS sequence"/>
</dbReference>
<comment type="caution">
    <text evidence="1">The sequence shown here is derived from an EMBL/GenBank/DDBJ whole genome shotgun (WGS) entry which is preliminary data.</text>
</comment>